<comment type="caution">
    <text evidence="10">The sequence shown here is derived from an EMBL/GenBank/DDBJ whole genome shotgun (WGS) entry which is preliminary data.</text>
</comment>
<dbReference type="RefSeq" id="WP_318798180.1">
    <property type="nucleotide sequence ID" value="NZ_JARUJP010000012.1"/>
</dbReference>
<dbReference type="Gene3D" id="3.30.450.20">
    <property type="entry name" value="PAS domain"/>
    <property type="match status" value="1"/>
</dbReference>
<keyword evidence="2" id="KW-0058">Aromatic hydrocarbons catabolism</keyword>
<dbReference type="Gene3D" id="3.40.50.300">
    <property type="entry name" value="P-loop containing nucleotide triphosphate hydrolases"/>
    <property type="match status" value="1"/>
</dbReference>
<reference evidence="10 11" key="1">
    <citation type="submission" date="2023-04" db="EMBL/GenBank/DDBJ databases">
        <title>Clostridium tannerae sp. nov., isolated from the fecal material of an alpaca.</title>
        <authorList>
            <person name="Miller S."/>
            <person name="Hendry M."/>
            <person name="King J."/>
            <person name="Sankaranarayanan K."/>
            <person name="Lawson P.A."/>
        </authorList>
    </citation>
    <scope>NUCLEOTIDE SEQUENCE [LARGE SCALE GENOMIC DNA]</scope>
    <source>
        <strain evidence="10 11">A1-XYC3</strain>
    </source>
</reference>
<dbReference type="PANTHER" id="PTHR32071">
    <property type="entry name" value="TRANSCRIPTIONAL REGULATORY PROTEIN"/>
    <property type="match status" value="1"/>
</dbReference>
<dbReference type="Proteomes" id="UP001281656">
    <property type="component" value="Unassembled WGS sequence"/>
</dbReference>
<name>A0ABU4JU85_9CLOT</name>
<evidence type="ECO:0000259" key="7">
    <source>
        <dbReference type="PROSITE" id="PS50045"/>
    </source>
</evidence>
<dbReference type="InterPro" id="IPR030828">
    <property type="entry name" value="HTH_TyrR"/>
</dbReference>
<dbReference type="InterPro" id="IPR058031">
    <property type="entry name" value="AAA_lid_NorR"/>
</dbReference>
<dbReference type="PROSITE" id="PS50045">
    <property type="entry name" value="SIGMA54_INTERACT_4"/>
    <property type="match status" value="1"/>
</dbReference>
<dbReference type="PROSITE" id="PS00675">
    <property type="entry name" value="SIGMA54_INTERACT_1"/>
    <property type="match status" value="1"/>
</dbReference>
<feature type="domain" description="PAS" evidence="8">
    <location>
        <begin position="23"/>
        <end position="73"/>
    </location>
</feature>
<feature type="domain" description="Sigma-54 factor interaction" evidence="7">
    <location>
        <begin position="165"/>
        <end position="394"/>
    </location>
</feature>
<protein>
    <recommendedName>
        <fullName evidence="6">HTH-type transcriptional regulatory protein TyrR</fullName>
    </recommendedName>
</protein>
<dbReference type="Pfam" id="PF00158">
    <property type="entry name" value="Sigma54_activat"/>
    <property type="match status" value="1"/>
</dbReference>
<dbReference type="Pfam" id="PF13426">
    <property type="entry name" value="PAS_9"/>
    <property type="match status" value="1"/>
</dbReference>
<dbReference type="InterPro" id="IPR002078">
    <property type="entry name" value="Sigma_54_int"/>
</dbReference>
<evidence type="ECO:0000313" key="10">
    <source>
        <dbReference type="EMBL" id="MDW8801720.1"/>
    </source>
</evidence>
<dbReference type="SMART" id="SM00382">
    <property type="entry name" value="AAA"/>
    <property type="match status" value="1"/>
</dbReference>
<dbReference type="PROSITE" id="PS50112">
    <property type="entry name" value="PAS"/>
    <property type="match status" value="1"/>
</dbReference>
<evidence type="ECO:0000256" key="2">
    <source>
        <dbReference type="ARBA" id="ARBA00022797"/>
    </source>
</evidence>
<dbReference type="CDD" id="cd00009">
    <property type="entry name" value="AAA"/>
    <property type="match status" value="1"/>
</dbReference>
<evidence type="ECO:0000259" key="8">
    <source>
        <dbReference type="PROSITE" id="PS50112"/>
    </source>
</evidence>
<evidence type="ECO:0000259" key="9">
    <source>
        <dbReference type="PROSITE" id="PS50113"/>
    </source>
</evidence>
<dbReference type="InterPro" id="IPR009057">
    <property type="entry name" value="Homeodomain-like_sf"/>
</dbReference>
<sequence length="478" mass="55007">MKEKPEEIPYNKLLQELSYYKQTYEELKLIMDITFDQITVADEKGVLLRISKSCEETFGISESEMIGKDVYELSKKGVFNPSITIEVLKKKKELSLIQETASGKRLLVTGIPMLNDKGKLIRVVNISKDITESEMLKKQLEETEHLLDWYRDEIRRNQIKSKEYIVGNSTAMKKIIELVEHIANIETTIILLGETGVGKSFIAKTIHKMSQRREQPFVQINCGAIPENLIESELFGYEEGAFTGAIRKGKKGLLEVAGEGTVFLDEIGELPMQLQVKLLHVLQEKEAYKIGSTEPFDIKARIISATNKDLKKMVKEGKFREDLYYRLNIVPIHIPALRERIEDIPLFINYFLSKCNEKYSLSKQISSNAYKVLSSYNWPGNIRELENIVERLVVTSNKNIIEENDIFDIFTHIPKYVNEVKEFVPLKIATEEFEKQILLKAMEKYKTTRKVAEVLKIDQSTVVKKLKKIKEGSLNSQI</sequence>
<dbReference type="EMBL" id="JARUJP010000012">
    <property type="protein sequence ID" value="MDW8801720.1"/>
    <property type="molecule type" value="Genomic_DNA"/>
</dbReference>
<evidence type="ECO:0000256" key="5">
    <source>
        <dbReference type="ARBA" id="ARBA00023163"/>
    </source>
</evidence>
<dbReference type="Gene3D" id="1.10.8.60">
    <property type="match status" value="1"/>
</dbReference>
<evidence type="ECO:0000256" key="6">
    <source>
        <dbReference type="ARBA" id="ARBA00029500"/>
    </source>
</evidence>
<keyword evidence="1" id="KW-0547">Nucleotide-binding</keyword>
<evidence type="ECO:0000256" key="3">
    <source>
        <dbReference type="ARBA" id="ARBA00022840"/>
    </source>
</evidence>
<dbReference type="SUPFAM" id="SSF55785">
    <property type="entry name" value="PYP-like sensor domain (PAS domain)"/>
    <property type="match status" value="1"/>
</dbReference>
<keyword evidence="3" id="KW-0067">ATP-binding</keyword>
<proteinExistence type="predicted"/>
<keyword evidence="4" id="KW-0805">Transcription regulation</keyword>
<dbReference type="Pfam" id="PF25601">
    <property type="entry name" value="AAA_lid_14"/>
    <property type="match status" value="1"/>
</dbReference>
<dbReference type="InterPro" id="IPR003593">
    <property type="entry name" value="AAA+_ATPase"/>
</dbReference>
<dbReference type="Pfam" id="PF18024">
    <property type="entry name" value="HTH_50"/>
    <property type="match status" value="1"/>
</dbReference>
<dbReference type="PROSITE" id="PS00688">
    <property type="entry name" value="SIGMA54_INTERACT_3"/>
    <property type="match status" value="1"/>
</dbReference>
<gene>
    <name evidence="10" type="ORF">P8V03_11240</name>
</gene>
<dbReference type="InterPro" id="IPR000014">
    <property type="entry name" value="PAS"/>
</dbReference>
<dbReference type="SUPFAM" id="SSF46689">
    <property type="entry name" value="Homeodomain-like"/>
    <property type="match status" value="1"/>
</dbReference>
<feature type="domain" description="PAC" evidence="9">
    <location>
        <begin position="90"/>
        <end position="142"/>
    </location>
</feature>
<dbReference type="PANTHER" id="PTHR32071:SF57">
    <property type="entry name" value="C4-DICARBOXYLATE TRANSPORT TRANSCRIPTIONAL REGULATORY PROTEIN DCTD"/>
    <property type="match status" value="1"/>
</dbReference>
<dbReference type="Gene3D" id="1.10.10.60">
    <property type="entry name" value="Homeodomain-like"/>
    <property type="match status" value="1"/>
</dbReference>
<organism evidence="10 11">
    <name type="scientific">Clostridium tanneri</name>
    <dbReference type="NCBI Taxonomy" id="3037988"/>
    <lineage>
        <taxon>Bacteria</taxon>
        <taxon>Bacillati</taxon>
        <taxon>Bacillota</taxon>
        <taxon>Clostridia</taxon>
        <taxon>Eubacteriales</taxon>
        <taxon>Clostridiaceae</taxon>
        <taxon>Clostridium</taxon>
    </lineage>
</organism>
<evidence type="ECO:0000313" key="11">
    <source>
        <dbReference type="Proteomes" id="UP001281656"/>
    </source>
</evidence>
<accession>A0ABU4JU85</accession>
<dbReference type="SUPFAM" id="SSF52540">
    <property type="entry name" value="P-loop containing nucleoside triphosphate hydrolases"/>
    <property type="match status" value="1"/>
</dbReference>
<dbReference type="InterPro" id="IPR025662">
    <property type="entry name" value="Sigma_54_int_dom_ATP-bd_1"/>
</dbReference>
<evidence type="ECO:0000256" key="4">
    <source>
        <dbReference type="ARBA" id="ARBA00023015"/>
    </source>
</evidence>
<keyword evidence="5" id="KW-0804">Transcription</keyword>
<dbReference type="InterPro" id="IPR025944">
    <property type="entry name" value="Sigma_54_int_dom_CS"/>
</dbReference>
<dbReference type="PROSITE" id="PS50113">
    <property type="entry name" value="PAC"/>
    <property type="match status" value="1"/>
</dbReference>
<dbReference type="InterPro" id="IPR035965">
    <property type="entry name" value="PAS-like_dom_sf"/>
</dbReference>
<dbReference type="InterPro" id="IPR000700">
    <property type="entry name" value="PAS-assoc_C"/>
</dbReference>
<dbReference type="NCBIfam" id="TIGR00229">
    <property type="entry name" value="sensory_box"/>
    <property type="match status" value="1"/>
</dbReference>
<dbReference type="InterPro" id="IPR027417">
    <property type="entry name" value="P-loop_NTPase"/>
</dbReference>
<evidence type="ECO:0000256" key="1">
    <source>
        <dbReference type="ARBA" id="ARBA00022741"/>
    </source>
</evidence>
<dbReference type="CDD" id="cd00130">
    <property type="entry name" value="PAS"/>
    <property type="match status" value="1"/>
</dbReference>
<keyword evidence="11" id="KW-1185">Reference proteome</keyword>